<name>A0ACC3YMD9_COLTU</name>
<dbReference type="EMBL" id="VUJX02000008">
    <property type="protein sequence ID" value="KAL0933053.1"/>
    <property type="molecule type" value="Genomic_DNA"/>
</dbReference>
<dbReference type="Proteomes" id="UP000805649">
    <property type="component" value="Unassembled WGS sequence"/>
</dbReference>
<keyword evidence="2" id="KW-1185">Reference proteome</keyword>
<proteinExistence type="predicted"/>
<sequence>MDHTLRCNVQACRREIENQALVTTCSACQRQSVKILTPRLKALDQKLQALVKNANIEIESLREELQARSLDYKNLRQNYEHLEQSYKGKSCKLMQV</sequence>
<organism evidence="1 2">
    <name type="scientific">Colletotrichum truncatum</name>
    <name type="common">Anthracnose fungus</name>
    <name type="synonym">Colletotrichum capsici</name>
    <dbReference type="NCBI Taxonomy" id="5467"/>
    <lineage>
        <taxon>Eukaryota</taxon>
        <taxon>Fungi</taxon>
        <taxon>Dikarya</taxon>
        <taxon>Ascomycota</taxon>
        <taxon>Pezizomycotina</taxon>
        <taxon>Sordariomycetes</taxon>
        <taxon>Hypocreomycetidae</taxon>
        <taxon>Glomerellales</taxon>
        <taxon>Glomerellaceae</taxon>
        <taxon>Colletotrichum</taxon>
        <taxon>Colletotrichum truncatum species complex</taxon>
    </lineage>
</organism>
<evidence type="ECO:0000313" key="1">
    <source>
        <dbReference type="EMBL" id="KAL0933053.1"/>
    </source>
</evidence>
<protein>
    <submittedName>
        <fullName evidence="1">E3 ubiquitin-protein ligase CCNB1IP1</fullName>
    </submittedName>
</protein>
<reference evidence="1 2" key="1">
    <citation type="journal article" date="2020" name="Phytopathology">
        <title>Genome Sequence Resources of Colletotrichum truncatum, C. plurivorum, C. musicola, and C. sojae: Four Species Pathogenic to Soybean (Glycine max).</title>
        <authorList>
            <person name="Rogerio F."/>
            <person name="Boufleur T.R."/>
            <person name="Ciampi-Guillardi M."/>
            <person name="Sukno S.A."/>
            <person name="Thon M.R."/>
            <person name="Massola Junior N.S."/>
            <person name="Baroncelli R."/>
        </authorList>
    </citation>
    <scope>NUCLEOTIDE SEQUENCE [LARGE SCALE GENOMIC DNA]</scope>
    <source>
        <strain evidence="1 2">CMES1059</strain>
    </source>
</reference>
<comment type="caution">
    <text evidence="1">The sequence shown here is derived from an EMBL/GenBank/DDBJ whole genome shotgun (WGS) entry which is preliminary data.</text>
</comment>
<gene>
    <name evidence="1" type="ORF">CTRU02_212016</name>
</gene>
<accession>A0ACC3YMD9</accession>
<evidence type="ECO:0000313" key="2">
    <source>
        <dbReference type="Proteomes" id="UP000805649"/>
    </source>
</evidence>